<dbReference type="AlphaFoldDB" id="A0A9P4JCH0"/>
<accession>A0A9P4JCH0</accession>
<dbReference type="Proteomes" id="UP000799536">
    <property type="component" value="Unassembled WGS sequence"/>
</dbReference>
<gene>
    <name evidence="1" type="ORF">GQ43DRAFT_444853</name>
</gene>
<proteinExistence type="predicted"/>
<keyword evidence="2" id="KW-1185">Reference proteome</keyword>
<organism evidence="1 2">
    <name type="scientific">Delitschia confertaspora ATCC 74209</name>
    <dbReference type="NCBI Taxonomy" id="1513339"/>
    <lineage>
        <taxon>Eukaryota</taxon>
        <taxon>Fungi</taxon>
        <taxon>Dikarya</taxon>
        <taxon>Ascomycota</taxon>
        <taxon>Pezizomycotina</taxon>
        <taxon>Dothideomycetes</taxon>
        <taxon>Pleosporomycetidae</taxon>
        <taxon>Pleosporales</taxon>
        <taxon>Delitschiaceae</taxon>
        <taxon>Delitschia</taxon>
    </lineage>
</organism>
<sequence>MSTGISTVHVVYPVFHPSLRSPVEAEGLPGEQLMNEAESRNLRGRILERDDGTDVIVEKWEFDGPLDVVRIITTSIFVKGIHCAATQQLTTDLKAQSKRQNHYSLSSN</sequence>
<dbReference type="EMBL" id="ML994334">
    <property type="protein sequence ID" value="KAF2196735.1"/>
    <property type="molecule type" value="Genomic_DNA"/>
</dbReference>
<dbReference type="OrthoDB" id="3561256at2759"/>
<protein>
    <submittedName>
        <fullName evidence="1">Uncharacterized protein</fullName>
    </submittedName>
</protein>
<evidence type="ECO:0000313" key="2">
    <source>
        <dbReference type="Proteomes" id="UP000799536"/>
    </source>
</evidence>
<comment type="caution">
    <text evidence="1">The sequence shown here is derived from an EMBL/GenBank/DDBJ whole genome shotgun (WGS) entry which is preliminary data.</text>
</comment>
<evidence type="ECO:0000313" key="1">
    <source>
        <dbReference type="EMBL" id="KAF2196735.1"/>
    </source>
</evidence>
<name>A0A9P4JCH0_9PLEO</name>
<reference evidence="1" key="1">
    <citation type="journal article" date="2020" name="Stud. Mycol.">
        <title>101 Dothideomycetes genomes: a test case for predicting lifestyles and emergence of pathogens.</title>
        <authorList>
            <person name="Haridas S."/>
            <person name="Albert R."/>
            <person name="Binder M."/>
            <person name="Bloem J."/>
            <person name="Labutti K."/>
            <person name="Salamov A."/>
            <person name="Andreopoulos B."/>
            <person name="Baker S."/>
            <person name="Barry K."/>
            <person name="Bills G."/>
            <person name="Bluhm B."/>
            <person name="Cannon C."/>
            <person name="Castanera R."/>
            <person name="Culley D."/>
            <person name="Daum C."/>
            <person name="Ezra D."/>
            <person name="Gonzalez J."/>
            <person name="Henrissat B."/>
            <person name="Kuo A."/>
            <person name="Liang C."/>
            <person name="Lipzen A."/>
            <person name="Lutzoni F."/>
            <person name="Magnuson J."/>
            <person name="Mondo S."/>
            <person name="Nolan M."/>
            <person name="Ohm R."/>
            <person name="Pangilinan J."/>
            <person name="Park H.-J."/>
            <person name="Ramirez L."/>
            <person name="Alfaro M."/>
            <person name="Sun H."/>
            <person name="Tritt A."/>
            <person name="Yoshinaga Y."/>
            <person name="Zwiers L.-H."/>
            <person name="Turgeon B."/>
            <person name="Goodwin S."/>
            <person name="Spatafora J."/>
            <person name="Crous P."/>
            <person name="Grigoriev I."/>
        </authorList>
    </citation>
    <scope>NUCLEOTIDE SEQUENCE</scope>
    <source>
        <strain evidence="1">ATCC 74209</strain>
    </source>
</reference>